<dbReference type="InterPro" id="IPR028978">
    <property type="entry name" value="Chorismate_lyase_/UTRA_dom_sf"/>
</dbReference>
<keyword evidence="2" id="KW-0238">DNA-binding</keyword>
<gene>
    <name evidence="5" type="ORF">ABS361_16140</name>
</gene>
<accession>A0AAU7X756</accession>
<dbReference type="CDD" id="cd07377">
    <property type="entry name" value="WHTH_GntR"/>
    <property type="match status" value="1"/>
</dbReference>
<evidence type="ECO:0000256" key="1">
    <source>
        <dbReference type="ARBA" id="ARBA00023015"/>
    </source>
</evidence>
<dbReference type="GO" id="GO:0045892">
    <property type="term" value="P:negative regulation of DNA-templated transcription"/>
    <property type="evidence" value="ECO:0007669"/>
    <property type="project" value="TreeGrafter"/>
</dbReference>
<evidence type="ECO:0000256" key="3">
    <source>
        <dbReference type="ARBA" id="ARBA00023163"/>
    </source>
</evidence>
<dbReference type="SMART" id="SM00866">
    <property type="entry name" value="UTRA"/>
    <property type="match status" value="1"/>
</dbReference>
<dbReference type="InterPro" id="IPR000524">
    <property type="entry name" value="Tscrpt_reg_HTH_GntR"/>
</dbReference>
<dbReference type="InterPro" id="IPR036388">
    <property type="entry name" value="WH-like_DNA-bd_sf"/>
</dbReference>
<dbReference type="KEGG" id="mflg:ABS361_16140"/>
<dbReference type="InterPro" id="IPR011663">
    <property type="entry name" value="UTRA"/>
</dbReference>
<name>A0AAU7X756_9HYPH</name>
<dbReference type="PANTHER" id="PTHR44846:SF1">
    <property type="entry name" value="MANNOSYL-D-GLYCERATE TRANSPORT_METABOLISM SYSTEM REPRESSOR MNGR-RELATED"/>
    <property type="match status" value="1"/>
</dbReference>
<dbReference type="Gene3D" id="1.10.10.10">
    <property type="entry name" value="Winged helix-like DNA-binding domain superfamily/Winged helix DNA-binding domain"/>
    <property type="match status" value="1"/>
</dbReference>
<dbReference type="InterPro" id="IPR036390">
    <property type="entry name" value="WH_DNA-bd_sf"/>
</dbReference>
<keyword evidence="1" id="KW-0805">Transcription regulation</keyword>
<dbReference type="PANTHER" id="PTHR44846">
    <property type="entry name" value="MANNOSYL-D-GLYCERATE TRANSPORT/METABOLISM SYSTEM REPRESSOR MNGR-RELATED"/>
    <property type="match status" value="1"/>
</dbReference>
<evidence type="ECO:0000313" key="5">
    <source>
        <dbReference type="EMBL" id="XBY43597.1"/>
    </source>
</evidence>
<dbReference type="PROSITE" id="PS50949">
    <property type="entry name" value="HTH_GNTR"/>
    <property type="match status" value="1"/>
</dbReference>
<dbReference type="Pfam" id="PF07702">
    <property type="entry name" value="UTRA"/>
    <property type="match status" value="1"/>
</dbReference>
<dbReference type="Pfam" id="PF00392">
    <property type="entry name" value="GntR"/>
    <property type="match status" value="1"/>
</dbReference>
<organism evidence="5">
    <name type="scientific">Methyloraptor flagellatus</name>
    <dbReference type="NCBI Taxonomy" id="3162530"/>
    <lineage>
        <taxon>Bacteria</taxon>
        <taxon>Pseudomonadati</taxon>
        <taxon>Pseudomonadota</taxon>
        <taxon>Alphaproteobacteria</taxon>
        <taxon>Hyphomicrobiales</taxon>
        <taxon>Ancalomicrobiaceae</taxon>
        <taxon>Methyloraptor</taxon>
    </lineage>
</organism>
<sequence>MTVASAQAVAAAVGVPGDVFDKARFEAETATPLYLRLRKIVRDAVRAGRLGETEALPSERDLAERLGVSRVTVRKAIEGLVKEGVLVQRAGSGTYVAPRRSRIEQPLSHLTSFTQDMASRGLAADQIWLDRSVGMPSPEEAMVLGLSPGDAVARFHRLRRAGGEPLAIELAVVPLRYLPDPTEVETSLYAVLGRHGHRPVRALQRLQATALMPEDAQRLGLAAGSPALFIQRVSYLPDGRVVEFVRSHYRGDAYDFVAELTVAPAEQETP</sequence>
<feature type="domain" description="HTH gntR-type" evidence="4">
    <location>
        <begin position="31"/>
        <end position="99"/>
    </location>
</feature>
<dbReference type="AlphaFoldDB" id="A0AAU7X756"/>
<dbReference type="Gene3D" id="3.40.1410.10">
    <property type="entry name" value="Chorismate lyase-like"/>
    <property type="match status" value="1"/>
</dbReference>
<dbReference type="SMART" id="SM00345">
    <property type="entry name" value="HTH_GNTR"/>
    <property type="match status" value="1"/>
</dbReference>
<dbReference type="GO" id="GO:0003700">
    <property type="term" value="F:DNA-binding transcription factor activity"/>
    <property type="evidence" value="ECO:0007669"/>
    <property type="project" value="InterPro"/>
</dbReference>
<reference evidence="5" key="1">
    <citation type="submission" date="2024-06" db="EMBL/GenBank/DDBJ databases">
        <title>Methylostella associata gen. nov., sp. nov., a novel Ancalomicrobiaceae-affiliated facultatively methylotrophic bacteria that feed on methanotrophs of the genus Methylococcus.</title>
        <authorList>
            <person name="Saltykova V."/>
            <person name="Danilova O.V."/>
            <person name="Oshkin I.Y."/>
            <person name="Belova S.E."/>
            <person name="Pimenov N.V."/>
            <person name="Dedysh S.N."/>
        </authorList>
    </citation>
    <scope>NUCLEOTIDE SEQUENCE</scope>
    <source>
        <strain evidence="5">S20</strain>
    </source>
</reference>
<dbReference type="SUPFAM" id="SSF46785">
    <property type="entry name" value="Winged helix' DNA-binding domain"/>
    <property type="match status" value="1"/>
</dbReference>
<protein>
    <submittedName>
        <fullName evidence="5">GntR family transcriptional regulator</fullName>
    </submittedName>
</protein>
<dbReference type="GO" id="GO:0003677">
    <property type="term" value="F:DNA binding"/>
    <property type="evidence" value="ECO:0007669"/>
    <property type="project" value="UniProtKB-KW"/>
</dbReference>
<proteinExistence type="predicted"/>
<dbReference type="SUPFAM" id="SSF64288">
    <property type="entry name" value="Chorismate lyase-like"/>
    <property type="match status" value="1"/>
</dbReference>
<keyword evidence="3" id="KW-0804">Transcription</keyword>
<dbReference type="PRINTS" id="PR00035">
    <property type="entry name" value="HTHGNTR"/>
</dbReference>
<dbReference type="InterPro" id="IPR050679">
    <property type="entry name" value="Bact_HTH_transcr_reg"/>
</dbReference>
<evidence type="ECO:0000256" key="2">
    <source>
        <dbReference type="ARBA" id="ARBA00023125"/>
    </source>
</evidence>
<dbReference type="RefSeq" id="WP_407048698.1">
    <property type="nucleotide sequence ID" value="NZ_CP158568.1"/>
</dbReference>
<evidence type="ECO:0000259" key="4">
    <source>
        <dbReference type="PROSITE" id="PS50949"/>
    </source>
</evidence>
<dbReference type="EMBL" id="CP158568">
    <property type="protein sequence ID" value="XBY43597.1"/>
    <property type="molecule type" value="Genomic_DNA"/>
</dbReference>